<evidence type="ECO:0000256" key="1">
    <source>
        <dbReference type="SAM" id="Phobius"/>
    </source>
</evidence>
<feature type="transmembrane region" description="Helical" evidence="1">
    <location>
        <begin position="451"/>
        <end position="470"/>
    </location>
</feature>
<keyword evidence="3" id="KW-1185">Reference proteome</keyword>
<comment type="caution">
    <text evidence="2">The sequence shown here is derived from an EMBL/GenBank/DDBJ whole genome shotgun (WGS) entry which is preliminary data.</text>
</comment>
<reference evidence="2 3" key="1">
    <citation type="submission" date="2015-08" db="EMBL/GenBank/DDBJ databases">
        <title>Next Generation Sequencing and Analysis of the Genome of Puccinia sorghi L Schw, the Causal Agent of Maize Common Rust.</title>
        <authorList>
            <person name="Rochi L."/>
            <person name="Burguener G."/>
            <person name="Darino M."/>
            <person name="Turjanski A."/>
            <person name="Kreff E."/>
            <person name="Dieguez M.J."/>
            <person name="Sacco F."/>
        </authorList>
    </citation>
    <scope>NUCLEOTIDE SEQUENCE [LARGE SCALE GENOMIC DNA]</scope>
    <source>
        <strain evidence="2 3">RO10H11247</strain>
    </source>
</reference>
<keyword evidence="1" id="KW-0472">Membrane</keyword>
<dbReference type="AlphaFoldDB" id="A0A0L6V6Q5"/>
<keyword evidence="1" id="KW-0812">Transmembrane</keyword>
<keyword evidence="1" id="KW-1133">Transmembrane helix</keyword>
<gene>
    <name evidence="2" type="ORF">VP01_2416g5</name>
</gene>
<feature type="transmembrane region" description="Helical" evidence="1">
    <location>
        <begin position="482"/>
        <end position="505"/>
    </location>
</feature>
<protein>
    <submittedName>
        <fullName evidence="2">Uncharacterized protein</fullName>
    </submittedName>
</protein>
<evidence type="ECO:0000313" key="3">
    <source>
        <dbReference type="Proteomes" id="UP000037035"/>
    </source>
</evidence>
<dbReference type="Proteomes" id="UP000037035">
    <property type="component" value="Unassembled WGS sequence"/>
</dbReference>
<evidence type="ECO:0000313" key="2">
    <source>
        <dbReference type="EMBL" id="KNZ56384.1"/>
    </source>
</evidence>
<organism evidence="2 3">
    <name type="scientific">Puccinia sorghi</name>
    <dbReference type="NCBI Taxonomy" id="27349"/>
    <lineage>
        <taxon>Eukaryota</taxon>
        <taxon>Fungi</taxon>
        <taxon>Dikarya</taxon>
        <taxon>Basidiomycota</taxon>
        <taxon>Pucciniomycotina</taxon>
        <taxon>Pucciniomycetes</taxon>
        <taxon>Pucciniales</taxon>
        <taxon>Pucciniaceae</taxon>
        <taxon>Puccinia</taxon>
    </lineage>
</organism>
<name>A0A0L6V6Q5_9BASI</name>
<sequence>METVTPPCTNQCLPHSSKKPLPSTTSNFWYQQKILLFRPPPPKNCQLNKNLHFADIPNQPSPFKMETRHPPIYHTTPLPLKSLWLSNQFGYQFLFIRYTVSIFWGLGALFLRNNWVELIGSFLSLQIMSTVDEILREDNRLELISFKNTKGQRLVPYLAPARNNMQDSWLGPSQINPNNQHTAIRLSYKPNKTGPNRLPQLTTCTQTAQIHNHFEILFINTRSTNSRRLFGRQEYRTVPGVNSRMDYFVFSIKIGLTMVFAWKNCMGQGCSKFIILGNHRYGNKGNHIVTQDSEFTPFLEAIPQKLLSQGFKPKLMRIVWAFYTGLRMRNCFGKSSCLTGGQCEYFQLYPLHLSFSPVIILDSDSGGKNCPRSPSYSMDKLSLDLKIQFPIFSRTEDTRPTEHKTPNPLIQYPTFCTLQDQLFLTPLPVPFNFTLSPLFLSLPSFWKMNHCPLFLIASLFCALILTLVHYKKTTPTDTCLCLVSITLSSTLFQVLPLSSIFFQVLPLSSLTFQPYYPSKIVPFIYKYYDILNNLQHYHQNTLTSHLFFPLHPSKHLQHQWVQLHSLIRVENDWIVTKSFCFNTNVMWRWSEKENSHKFIINIWCGIL</sequence>
<accession>A0A0L6V6Q5</accession>
<dbReference type="EMBL" id="LAVV01007299">
    <property type="protein sequence ID" value="KNZ56384.1"/>
    <property type="molecule type" value="Genomic_DNA"/>
</dbReference>
<proteinExistence type="predicted"/>
<dbReference type="VEuPathDB" id="FungiDB:VP01_2416g5"/>